<evidence type="ECO:0000256" key="1">
    <source>
        <dbReference type="SAM" id="Phobius"/>
    </source>
</evidence>
<protein>
    <recommendedName>
        <fullName evidence="4">Polysaccharide chain length determinant N-terminal domain-containing protein</fullName>
    </recommendedName>
</protein>
<dbReference type="Proteomes" id="UP000230292">
    <property type="component" value="Unassembled WGS sequence"/>
</dbReference>
<gene>
    <name evidence="2" type="ORF">COW24_06010</name>
</gene>
<keyword evidence="1" id="KW-1133">Transmembrane helix</keyword>
<accession>A0A2M7H279</accession>
<keyword evidence="1" id="KW-0812">Transmembrane</keyword>
<feature type="transmembrane region" description="Helical" evidence="1">
    <location>
        <begin position="176"/>
        <end position="199"/>
    </location>
</feature>
<dbReference type="AlphaFoldDB" id="A0A2M7H279"/>
<proteinExistence type="predicted"/>
<sequence length="205" mass="22687">MKKMELHSHAKIIKGNAWFIVVFTLLVGIAAMVFALVRPVQYKAVVSFDLDFAGQAATADYQYGGYYELKAAELYVQDLMSWFKTPAFVEQIYLAAGFEPAIDNIAQFTNRFQAKQYSALNFAVQFTDASRDNAEKLSAAIVTMVEDGAGAADQGDGEKVLFTVQALDPVVAESKFPIWLVTSVGVLAGLILSLILVYLREYFRK</sequence>
<feature type="transmembrane region" description="Helical" evidence="1">
    <location>
        <begin position="12"/>
        <end position="37"/>
    </location>
</feature>
<reference evidence="2 3" key="1">
    <citation type="submission" date="2017-09" db="EMBL/GenBank/DDBJ databases">
        <title>Depth-based differentiation of microbial function through sediment-hosted aquifers and enrichment of novel symbionts in the deep terrestrial subsurface.</title>
        <authorList>
            <person name="Probst A.J."/>
            <person name="Ladd B."/>
            <person name="Jarett J.K."/>
            <person name="Geller-Mcgrath D.E."/>
            <person name="Sieber C.M."/>
            <person name="Emerson J.B."/>
            <person name="Anantharaman K."/>
            <person name="Thomas B.C."/>
            <person name="Malmstrom R."/>
            <person name="Stieglmeier M."/>
            <person name="Klingl A."/>
            <person name="Woyke T."/>
            <person name="Ryan C.M."/>
            <person name="Banfield J.F."/>
        </authorList>
    </citation>
    <scope>NUCLEOTIDE SEQUENCE [LARGE SCALE GENOMIC DNA]</scope>
    <source>
        <strain evidence="2">CG15_BIG_FIL_POST_REV_8_21_14_020_45_12</strain>
    </source>
</reference>
<organism evidence="2 3">
    <name type="scientific">Candidatus Kerfeldbacteria bacterium CG15_BIG_FIL_POST_REV_8_21_14_020_45_12</name>
    <dbReference type="NCBI Taxonomy" id="2014247"/>
    <lineage>
        <taxon>Bacteria</taxon>
        <taxon>Candidatus Kerfeldiibacteriota</taxon>
    </lineage>
</organism>
<name>A0A2M7H279_9BACT</name>
<evidence type="ECO:0008006" key="4">
    <source>
        <dbReference type="Google" id="ProtNLM"/>
    </source>
</evidence>
<dbReference type="EMBL" id="PFGC01000062">
    <property type="protein sequence ID" value="PIW36331.1"/>
    <property type="molecule type" value="Genomic_DNA"/>
</dbReference>
<keyword evidence="1" id="KW-0472">Membrane</keyword>
<comment type="caution">
    <text evidence="2">The sequence shown here is derived from an EMBL/GenBank/DDBJ whole genome shotgun (WGS) entry which is preliminary data.</text>
</comment>
<evidence type="ECO:0000313" key="2">
    <source>
        <dbReference type="EMBL" id="PIW36331.1"/>
    </source>
</evidence>
<evidence type="ECO:0000313" key="3">
    <source>
        <dbReference type="Proteomes" id="UP000230292"/>
    </source>
</evidence>